<dbReference type="PANTHER" id="PTHR42535">
    <property type="entry name" value="OOKINETE PROTEIN, PUTATIVE-RELATED"/>
    <property type="match status" value="1"/>
</dbReference>
<dbReference type="PROSITE" id="PS50853">
    <property type="entry name" value="FN3"/>
    <property type="match status" value="1"/>
</dbReference>
<feature type="domain" description="Fibronectin type-III" evidence="2">
    <location>
        <begin position="548"/>
        <end position="639"/>
    </location>
</feature>
<dbReference type="EMBL" id="JAKVQD010000004">
    <property type="protein sequence ID" value="MCH4553090.1"/>
    <property type="molecule type" value="Genomic_DNA"/>
</dbReference>
<dbReference type="InterPro" id="IPR000772">
    <property type="entry name" value="Ricin_B_lectin"/>
</dbReference>
<dbReference type="SUPFAM" id="SSF49265">
    <property type="entry name" value="Fibronectin type III"/>
    <property type="match status" value="1"/>
</dbReference>
<dbReference type="Pfam" id="PF18962">
    <property type="entry name" value="Por_Secre_tail"/>
    <property type="match status" value="1"/>
</dbReference>
<dbReference type="SUPFAM" id="SSF49899">
    <property type="entry name" value="Concanavalin A-like lectins/glucanases"/>
    <property type="match status" value="1"/>
</dbReference>
<dbReference type="RefSeq" id="WP_240573540.1">
    <property type="nucleotide sequence ID" value="NZ_CP136709.1"/>
</dbReference>
<keyword evidence="1" id="KW-0732">Signal</keyword>
<organism evidence="3 4">
    <name type="scientific">Aestuariibaculum lutulentum</name>
    <dbReference type="NCBI Taxonomy" id="2920935"/>
    <lineage>
        <taxon>Bacteria</taxon>
        <taxon>Pseudomonadati</taxon>
        <taxon>Bacteroidota</taxon>
        <taxon>Flavobacteriia</taxon>
        <taxon>Flavobacteriales</taxon>
        <taxon>Flavobacteriaceae</taxon>
    </lineage>
</organism>
<evidence type="ECO:0000256" key="1">
    <source>
        <dbReference type="ARBA" id="ARBA00022729"/>
    </source>
</evidence>
<dbReference type="Gene3D" id="2.60.40.10">
    <property type="entry name" value="Immunoglobulins"/>
    <property type="match status" value="1"/>
</dbReference>
<evidence type="ECO:0000313" key="3">
    <source>
        <dbReference type="EMBL" id="MCH4553090.1"/>
    </source>
</evidence>
<keyword evidence="4" id="KW-1185">Reference proteome</keyword>
<dbReference type="InterPro" id="IPR026444">
    <property type="entry name" value="Secre_tail"/>
</dbReference>
<dbReference type="Pfam" id="PF13385">
    <property type="entry name" value="Laminin_G_3"/>
    <property type="match status" value="1"/>
</dbReference>
<dbReference type="InterPro" id="IPR036116">
    <property type="entry name" value="FN3_sf"/>
</dbReference>
<accession>A0ABS9RJG3</accession>
<dbReference type="InterPro" id="IPR035992">
    <property type="entry name" value="Ricin_B-like_lectins"/>
</dbReference>
<dbReference type="PROSITE" id="PS50231">
    <property type="entry name" value="RICIN_B_LECTIN"/>
    <property type="match status" value="1"/>
</dbReference>
<dbReference type="SMART" id="SM00458">
    <property type="entry name" value="RICIN"/>
    <property type="match status" value="1"/>
</dbReference>
<dbReference type="Proteomes" id="UP001156141">
    <property type="component" value="Unassembled WGS sequence"/>
</dbReference>
<proteinExistence type="predicted"/>
<comment type="caution">
    <text evidence="3">The sequence shown here is derived from an EMBL/GenBank/DDBJ whole genome shotgun (WGS) entry which is preliminary data.</text>
</comment>
<sequence length="1042" mass="112857">MLKQITFKKIAFFAVLTLLEISISKIHAQTASSSDNLVAQPAADRSVPFDITDTGISKTVEFGADLAWANEQAFRRNILFMGLDQIDIVRASFQPTFPLVNDTDLTQEQIDDLNYRLYLINTYVGPNTDLALNCDHPSVDPYYVGYPARWEKLIEVSTQRYLDAGHNVITVGAFNEPDYGWGQGSAQDMYDITALLNSNPLFNNVRLSGGNTLNCDEAQGWYDYLIPAGVDEGNTHQLAGSFDGYASFLQSVRSNGHHASLDELHNIVEALVGYEYGMQTGIWWADIDLASGEMVKAFDGQRLGYAEHRANWTAAAVYRSPEGKIQAFGGTSERQAVTTTFNYISKDRAVYYDGYGPQREFVLEMPGGAPGSYGNGQTNAERVINITWGDDIQPVIDGRYVLVNRANEQVMSIEGNAAQDGSNVGLLSYSGATSQQWDVTPVDSRVGGDFSYFKFQPASSSTKYLDLSGFSLDDGGNIHQWSAGQYGNQQWYLDYAEDGWFYIRSRESSKCLDIEGTNVVQWGKDGSYDQQWRFLPVGAPIEFNPPNAPANLVATAQGSSIKLDWTANSESDVAGYTIFRAESANGAYNTIARNVTATSFVDNAALEGVPYFYQIKAIDGSLNRSDYSNQVSATATGANNIVTEISFDGNTLDSSVNLNHGATYGEPSYGAGKEGSGSINLDGAEDFVQLPADIASHQEITVATWIYYNGGGQWQRVFDFGNGTDEYMFLTPDSWTGGIQYGIKYNGAEENLYGPSIATGEWTHVAVTLGADGAALYVNGGLVDSNAGFVLSPNDFKPIQNYIGRSQYPDPALNASVDDFRVYNYPLSATEIADLAGITVGEATTFSVQSVVTGTIGAGKGSKYGSAEVVLVDDLSNPVVGATVTGYFSGTWNESVTGISGSNGVVSFQTSSTAKGGVVVNFCISDATHSSLAYNDSQMTYNCSSSAKSSVNTKTLSLEEDTTALLDLSVFPNPTSGRLTVKFSKEPSGINIMDLNGRLIFVSKTALGANTYELDMSQLNSGIYLLHVTTEESQVTKKIIKK</sequence>
<dbReference type="PANTHER" id="PTHR42535:SF2">
    <property type="entry name" value="CHROMOSOME UNDETERMINED SCAFFOLD_146, WHOLE GENOME SHOTGUN SEQUENCE"/>
    <property type="match status" value="1"/>
</dbReference>
<dbReference type="SUPFAM" id="SSF50370">
    <property type="entry name" value="Ricin B-like lectins"/>
    <property type="match status" value="1"/>
</dbReference>
<gene>
    <name evidence="3" type="ORF">MKW35_10690</name>
</gene>
<dbReference type="InterPro" id="IPR013783">
    <property type="entry name" value="Ig-like_fold"/>
</dbReference>
<dbReference type="NCBIfam" id="TIGR04183">
    <property type="entry name" value="Por_Secre_tail"/>
    <property type="match status" value="1"/>
</dbReference>
<dbReference type="Gene3D" id="2.60.120.200">
    <property type="match status" value="1"/>
</dbReference>
<dbReference type="Gene3D" id="2.80.10.50">
    <property type="match status" value="1"/>
</dbReference>
<dbReference type="InterPro" id="IPR013320">
    <property type="entry name" value="ConA-like_dom_sf"/>
</dbReference>
<reference evidence="3" key="1">
    <citation type="submission" date="2022-02" db="EMBL/GenBank/DDBJ databases">
        <title>Aestuariibaculum sp., a marine bacterium isolated from sediment in Guangxi.</title>
        <authorList>
            <person name="Ying J."/>
        </authorList>
    </citation>
    <scope>NUCLEOTIDE SEQUENCE</scope>
    <source>
        <strain evidence="3">L182</strain>
    </source>
</reference>
<dbReference type="InterPro" id="IPR003961">
    <property type="entry name" value="FN3_dom"/>
</dbReference>
<evidence type="ECO:0000259" key="2">
    <source>
        <dbReference type="PROSITE" id="PS50853"/>
    </source>
</evidence>
<evidence type="ECO:0000313" key="4">
    <source>
        <dbReference type="Proteomes" id="UP001156141"/>
    </source>
</evidence>
<protein>
    <submittedName>
        <fullName evidence="3">RICIN domain-containing protein</fullName>
    </submittedName>
</protein>
<dbReference type="Pfam" id="PF14200">
    <property type="entry name" value="RicinB_lectin_2"/>
    <property type="match status" value="2"/>
</dbReference>
<name>A0ABS9RJG3_9FLAO</name>
<dbReference type="CDD" id="cd00161">
    <property type="entry name" value="beta-trefoil_Ricin-like"/>
    <property type="match status" value="1"/>
</dbReference>